<evidence type="ECO:0000256" key="2">
    <source>
        <dbReference type="ARBA" id="ARBA00008014"/>
    </source>
</evidence>
<reference evidence="9 10" key="1">
    <citation type="journal article" date="2017" name="Int. J. Parasitol.">
        <title>The genome of the protozoan parasite Cystoisospora suis and a reverse vaccinology approach to identify vaccine candidates.</title>
        <authorList>
            <person name="Palmieri N."/>
            <person name="Shrestha A."/>
            <person name="Ruttkowski B."/>
            <person name="Beck T."/>
            <person name="Vogl C."/>
            <person name="Tomley F."/>
            <person name="Blake D.P."/>
            <person name="Joachim A."/>
        </authorList>
    </citation>
    <scope>NUCLEOTIDE SEQUENCE [LARGE SCALE GENOMIC DNA]</scope>
    <source>
        <strain evidence="9 10">Wien I</strain>
    </source>
</reference>
<dbReference type="VEuPathDB" id="ToxoDB:CSUI_004714"/>
<dbReference type="PROSITE" id="PS00788">
    <property type="entry name" value="CHORISMATE_SYNTHASE_2"/>
    <property type="match status" value="1"/>
</dbReference>
<dbReference type="RefSeq" id="XP_067923130.1">
    <property type="nucleotide sequence ID" value="XM_068064899.1"/>
</dbReference>
<comment type="pathway">
    <text evidence="1">Metabolic intermediate biosynthesis; chorismate biosynthesis; chorismate from D-erythrose 4-phosphate and phosphoenolpyruvate: step 7/7.</text>
</comment>
<comment type="similarity">
    <text evidence="2">Belongs to the chorismate synthase family.</text>
</comment>
<keyword evidence="8" id="KW-1133">Transmembrane helix</keyword>
<feature type="compositionally biased region" description="Polar residues" evidence="7">
    <location>
        <begin position="390"/>
        <end position="404"/>
    </location>
</feature>
<dbReference type="AlphaFoldDB" id="A0A2C6KZI5"/>
<evidence type="ECO:0000256" key="7">
    <source>
        <dbReference type="SAM" id="MobiDB-lite"/>
    </source>
</evidence>
<dbReference type="InterPro" id="IPR020541">
    <property type="entry name" value="Chorismate_synthase_CS"/>
</dbReference>
<dbReference type="Gene3D" id="3.60.150.10">
    <property type="entry name" value="Chorismate synthase AroC"/>
    <property type="match status" value="2"/>
</dbReference>
<evidence type="ECO:0000313" key="9">
    <source>
        <dbReference type="EMBL" id="PHJ21448.1"/>
    </source>
</evidence>
<feature type="transmembrane region" description="Helical" evidence="8">
    <location>
        <begin position="12"/>
        <end position="30"/>
    </location>
</feature>
<dbReference type="CDD" id="cd07304">
    <property type="entry name" value="Chorismate_synthase"/>
    <property type="match status" value="1"/>
</dbReference>
<evidence type="ECO:0000256" key="4">
    <source>
        <dbReference type="ARBA" id="ARBA00022605"/>
    </source>
</evidence>
<keyword evidence="6" id="KW-0456">Lyase</keyword>
<feature type="region of interest" description="Disordered" evidence="7">
    <location>
        <begin position="378"/>
        <end position="693"/>
    </location>
</feature>
<dbReference type="PANTHER" id="PTHR21085:SF0">
    <property type="entry name" value="CHORISMATE SYNTHASE"/>
    <property type="match status" value="1"/>
</dbReference>
<dbReference type="InterPro" id="IPR000453">
    <property type="entry name" value="Chorismate_synth"/>
</dbReference>
<evidence type="ECO:0000256" key="1">
    <source>
        <dbReference type="ARBA" id="ARBA00005044"/>
    </source>
</evidence>
<feature type="compositionally biased region" description="Low complexity" evidence="7">
    <location>
        <begin position="541"/>
        <end position="566"/>
    </location>
</feature>
<dbReference type="HAMAP" id="MF_00300">
    <property type="entry name" value="Chorismate_synth"/>
    <property type="match status" value="1"/>
</dbReference>
<dbReference type="GO" id="GO:0009073">
    <property type="term" value="P:aromatic amino acid family biosynthetic process"/>
    <property type="evidence" value="ECO:0007669"/>
    <property type="project" value="UniProtKB-KW"/>
</dbReference>
<keyword evidence="8" id="KW-0472">Membrane</keyword>
<dbReference type="PROSITE" id="PS00789">
    <property type="entry name" value="CHORISMATE_SYNTHASE_3"/>
    <property type="match status" value="1"/>
</dbReference>
<gene>
    <name evidence="9" type="ORF">CSUI_004714</name>
</gene>
<feature type="compositionally biased region" description="Basic and acidic residues" evidence="7">
    <location>
        <begin position="592"/>
        <end position="606"/>
    </location>
</feature>
<dbReference type="EMBL" id="MIGC01002242">
    <property type="protein sequence ID" value="PHJ21448.1"/>
    <property type="molecule type" value="Genomic_DNA"/>
</dbReference>
<dbReference type="EC" id="4.2.3.5" evidence="3"/>
<protein>
    <recommendedName>
        <fullName evidence="3">chorismate synthase</fullName>
        <ecNumber evidence="3">4.2.3.5</ecNumber>
    </recommendedName>
</protein>
<feature type="compositionally biased region" description="Low complexity" evidence="7">
    <location>
        <begin position="450"/>
        <end position="529"/>
    </location>
</feature>
<feature type="compositionally biased region" description="Gly residues" evidence="7">
    <location>
        <begin position="619"/>
        <end position="630"/>
    </location>
</feature>
<dbReference type="GO" id="GO:0010181">
    <property type="term" value="F:FMN binding"/>
    <property type="evidence" value="ECO:0007669"/>
    <property type="project" value="TreeGrafter"/>
</dbReference>
<dbReference type="PROSITE" id="PS00787">
    <property type="entry name" value="CHORISMATE_SYNTHASE_1"/>
    <property type="match status" value="1"/>
</dbReference>
<dbReference type="OrthoDB" id="1721239at2759"/>
<dbReference type="UniPathway" id="UPA00053">
    <property type="reaction ID" value="UER00090"/>
</dbReference>
<proteinExistence type="inferred from homology"/>
<feature type="transmembrane region" description="Helical" evidence="8">
    <location>
        <begin position="37"/>
        <end position="58"/>
    </location>
</feature>
<evidence type="ECO:0000256" key="8">
    <source>
        <dbReference type="SAM" id="Phobius"/>
    </source>
</evidence>
<dbReference type="Pfam" id="PF01264">
    <property type="entry name" value="Chorismate_synt"/>
    <property type="match status" value="2"/>
</dbReference>
<feature type="compositionally biased region" description="Polar residues" evidence="7">
    <location>
        <begin position="608"/>
        <end position="617"/>
    </location>
</feature>
<dbReference type="PANTHER" id="PTHR21085">
    <property type="entry name" value="CHORISMATE SYNTHASE"/>
    <property type="match status" value="1"/>
</dbReference>
<organism evidence="9 10">
    <name type="scientific">Cystoisospora suis</name>
    <dbReference type="NCBI Taxonomy" id="483139"/>
    <lineage>
        <taxon>Eukaryota</taxon>
        <taxon>Sar</taxon>
        <taxon>Alveolata</taxon>
        <taxon>Apicomplexa</taxon>
        <taxon>Conoidasida</taxon>
        <taxon>Coccidia</taxon>
        <taxon>Eucoccidiorida</taxon>
        <taxon>Eimeriorina</taxon>
        <taxon>Sarcocystidae</taxon>
        <taxon>Cystoisospora</taxon>
    </lineage>
</organism>
<dbReference type="GeneID" id="94428110"/>
<evidence type="ECO:0000313" key="10">
    <source>
        <dbReference type="Proteomes" id="UP000221165"/>
    </source>
</evidence>
<dbReference type="InterPro" id="IPR035904">
    <property type="entry name" value="Chorismate_synth_AroC_sf"/>
</dbReference>
<evidence type="ECO:0000256" key="5">
    <source>
        <dbReference type="ARBA" id="ARBA00023141"/>
    </source>
</evidence>
<feature type="compositionally biased region" description="Pro residues" evidence="7">
    <location>
        <begin position="406"/>
        <end position="415"/>
    </location>
</feature>
<dbReference type="SUPFAM" id="SSF103263">
    <property type="entry name" value="Chorismate synthase, AroC"/>
    <property type="match status" value="2"/>
</dbReference>
<dbReference type="GO" id="GO:0009423">
    <property type="term" value="P:chorismate biosynthetic process"/>
    <property type="evidence" value="ECO:0007669"/>
    <property type="project" value="UniProtKB-UniPathway"/>
</dbReference>
<keyword evidence="4" id="KW-0028">Amino-acid biosynthesis</keyword>
<dbReference type="GO" id="GO:0005829">
    <property type="term" value="C:cytosol"/>
    <property type="evidence" value="ECO:0007669"/>
    <property type="project" value="TreeGrafter"/>
</dbReference>
<evidence type="ECO:0000256" key="3">
    <source>
        <dbReference type="ARBA" id="ARBA00013036"/>
    </source>
</evidence>
<comment type="caution">
    <text evidence="9">The sequence shown here is derived from an EMBL/GenBank/DDBJ whole genome shotgun (WGS) entry which is preliminary data.</text>
</comment>
<sequence length="797" mass="83473">MVVISSCSPSFFHSSSLSFSSFSFSFLCLLKSFSLSPFFITSLVCLIATIIMSTYGSVLRVHTFGESHGVAVGCIIDGLPSRLPLAPARDIQPQLNRRRPGQSFLSTQRNEKDQVQLLSGVENGYTLGTPLTMIVWNEDRKPSDYTDFSSSIPRPGHGDYTYHMKYHIHAKSGGGRSSARETIARVAAGAVIEKWLRLEYKTKIVAWVDQIGDISIPGPIRREWARSPPSREDVDRLGFVRMSCDGNFFLDAEGKLYDRSGEELKDDKHRQKARLLFASPADRSTAGGGGGGAGEKGVETRCPYPSIAVKMAAKIHEIRELGDTIGGCISCAVVRPPLGLGEPCFDKVEAELAKAMMSLPATKGFEIGEGFASVSMRGSSHNDPFVSFHPSPSTHHPTVNSSDCSSPPPPLPPPSSSSLSAAGPRTSASPSSAKSRSSGVNGKTSAASHPVSASSCISSLSPNSSSSSSPAASCQQQGRSSSSSTSAASSSSSPPASAQQEESPQPTSEHSSSSSRSNSSSDSNSNNSDHSAHQRQTKTDQPSSSLTSKTQKPPSSSSHSVSSSAPSSPPPVASPSPCEEGESKISPSVAVGEEKDRKKSEEEKDPPASSSSLQPSTIGEGGGEGGGGRGRSIRSSSGQRTPSYKPTTNNRASATSSQGGGGGAEMKIKSTGMAANEGKGEEGETSLQGSTVPGVGGSDLSLLRCESNHAGGVLAGISSGENLFFRVAFKPVSSISIEQHTADYTGKPRKLAVKGRHDPCILPRSPPLVESMAALVVGDLCLRQRAREGPKPLLVFP</sequence>
<feature type="compositionally biased region" description="Low complexity" evidence="7">
    <location>
        <begin position="416"/>
        <end position="438"/>
    </location>
</feature>
<dbReference type="Proteomes" id="UP000221165">
    <property type="component" value="Unassembled WGS sequence"/>
</dbReference>
<dbReference type="GO" id="GO:0004107">
    <property type="term" value="F:chorismate synthase activity"/>
    <property type="evidence" value="ECO:0007669"/>
    <property type="project" value="UniProtKB-EC"/>
</dbReference>
<keyword evidence="10" id="KW-1185">Reference proteome</keyword>
<accession>A0A2C6KZI5</accession>
<keyword evidence="8" id="KW-0812">Transmembrane</keyword>
<keyword evidence="5" id="KW-0057">Aromatic amino acid biosynthesis</keyword>
<dbReference type="GO" id="GO:0008652">
    <property type="term" value="P:amino acid biosynthetic process"/>
    <property type="evidence" value="ECO:0007669"/>
    <property type="project" value="UniProtKB-KW"/>
</dbReference>
<evidence type="ECO:0000256" key="6">
    <source>
        <dbReference type="ARBA" id="ARBA00023239"/>
    </source>
</evidence>
<name>A0A2C6KZI5_9APIC</name>
<feature type="compositionally biased region" description="Polar residues" evidence="7">
    <location>
        <begin position="639"/>
        <end position="657"/>
    </location>
</feature>